<dbReference type="InterPro" id="IPR041698">
    <property type="entry name" value="Methyltransf_25"/>
</dbReference>
<comment type="caution">
    <text evidence="3">The sequence shown here is derived from an EMBL/GenBank/DDBJ whole genome shotgun (WGS) entry which is preliminary data.</text>
</comment>
<accession>A0A849STP1</accession>
<dbReference type="Proteomes" id="UP000580839">
    <property type="component" value="Unassembled WGS sequence"/>
</dbReference>
<evidence type="ECO:0000313" key="4">
    <source>
        <dbReference type="Proteomes" id="UP000580839"/>
    </source>
</evidence>
<name>A0A849STP1_UNCEI</name>
<dbReference type="PANTHER" id="PTHR43861">
    <property type="entry name" value="TRANS-ACONITATE 2-METHYLTRANSFERASE-RELATED"/>
    <property type="match status" value="1"/>
</dbReference>
<evidence type="ECO:0000259" key="2">
    <source>
        <dbReference type="Pfam" id="PF13649"/>
    </source>
</evidence>
<dbReference type="AlphaFoldDB" id="A0A849STP1"/>
<keyword evidence="1 3" id="KW-0808">Transferase</keyword>
<keyword evidence="3" id="KW-0489">Methyltransferase</keyword>
<gene>
    <name evidence="3" type="ORF">HOP12_00390</name>
</gene>
<dbReference type="GO" id="GO:0008168">
    <property type="term" value="F:methyltransferase activity"/>
    <property type="evidence" value="ECO:0007669"/>
    <property type="project" value="UniProtKB-KW"/>
</dbReference>
<dbReference type="CDD" id="cd02440">
    <property type="entry name" value="AdoMet_MTases"/>
    <property type="match status" value="1"/>
</dbReference>
<evidence type="ECO:0000256" key="1">
    <source>
        <dbReference type="ARBA" id="ARBA00022679"/>
    </source>
</evidence>
<dbReference type="GO" id="GO:0032259">
    <property type="term" value="P:methylation"/>
    <property type="evidence" value="ECO:0007669"/>
    <property type="project" value="UniProtKB-KW"/>
</dbReference>
<dbReference type="InterPro" id="IPR029063">
    <property type="entry name" value="SAM-dependent_MTases_sf"/>
</dbReference>
<reference evidence="3 4" key="1">
    <citation type="submission" date="2020-04" db="EMBL/GenBank/DDBJ databases">
        <title>Metagenomic profiling of ammonia- and methane-oxidizing microorganisms in a Dutch drinking water treatment plant.</title>
        <authorList>
            <person name="Poghosyan L."/>
            <person name="Leucker S."/>
        </authorList>
    </citation>
    <scope>NUCLEOTIDE SEQUENCE [LARGE SCALE GENOMIC DNA]</scope>
    <source>
        <strain evidence="3">S-RSF-IL-03</strain>
    </source>
</reference>
<protein>
    <submittedName>
        <fullName evidence="3">Class I SAM-dependent methyltransferase</fullName>
    </submittedName>
</protein>
<dbReference type="EMBL" id="JABFRW010000005">
    <property type="protein sequence ID" value="NOT32609.1"/>
    <property type="molecule type" value="Genomic_DNA"/>
</dbReference>
<dbReference type="Pfam" id="PF13649">
    <property type="entry name" value="Methyltransf_25"/>
    <property type="match status" value="1"/>
</dbReference>
<organism evidence="3 4">
    <name type="scientific">Eiseniibacteriota bacterium</name>
    <dbReference type="NCBI Taxonomy" id="2212470"/>
    <lineage>
        <taxon>Bacteria</taxon>
        <taxon>Candidatus Eiseniibacteriota</taxon>
    </lineage>
</organism>
<proteinExistence type="predicted"/>
<dbReference type="PANTHER" id="PTHR43861:SF3">
    <property type="entry name" value="PUTATIVE (AFU_ORTHOLOGUE AFUA_2G14390)-RELATED"/>
    <property type="match status" value="1"/>
</dbReference>
<feature type="domain" description="Methyltransferase" evidence="2">
    <location>
        <begin position="36"/>
        <end position="128"/>
    </location>
</feature>
<sequence length="205" mass="22332">MREKWDQRYSESESPFGFEPNDFVVEVADLIPPGAVLCLAEGQGRNAVYLAGRGHRVTAMDLSPVGLAAAERLALERGVRIVTECADLEDYAIAEAAWAGIVSVWVQVERPLREAMHRAAARGLAPGGVLVIEAYTPSQLERATGGPPDGDRFPTLADLRRELDGLEFEVAREHTREIHEGRCHNGTSDVVQVVARRPRPVASGV</sequence>
<dbReference type="Gene3D" id="3.40.50.150">
    <property type="entry name" value="Vaccinia Virus protein VP39"/>
    <property type="match status" value="1"/>
</dbReference>
<evidence type="ECO:0000313" key="3">
    <source>
        <dbReference type="EMBL" id="NOT32609.1"/>
    </source>
</evidence>
<dbReference type="SUPFAM" id="SSF53335">
    <property type="entry name" value="S-adenosyl-L-methionine-dependent methyltransferases"/>
    <property type="match status" value="1"/>
</dbReference>